<organism evidence="1 2">
    <name type="scientific">Ectopseudomonas mendocina</name>
    <name type="common">Pseudomonas mendocina</name>
    <dbReference type="NCBI Taxonomy" id="300"/>
    <lineage>
        <taxon>Bacteria</taxon>
        <taxon>Pseudomonadati</taxon>
        <taxon>Pseudomonadota</taxon>
        <taxon>Gammaproteobacteria</taxon>
        <taxon>Pseudomonadales</taxon>
        <taxon>Pseudomonadaceae</taxon>
        <taxon>Ectopseudomonas</taxon>
    </lineage>
</organism>
<evidence type="ECO:0000313" key="1">
    <source>
        <dbReference type="EMBL" id="SUD39579.1"/>
    </source>
</evidence>
<dbReference type="Proteomes" id="UP000254260">
    <property type="component" value="Unassembled WGS sequence"/>
</dbReference>
<protein>
    <submittedName>
        <fullName evidence="1">Uncharacterized protein</fullName>
    </submittedName>
</protein>
<sequence>MSRKVLTFSAVALAFGLLLALAWWGWRQGGLALLQLGVGIC</sequence>
<evidence type="ECO:0000313" key="2">
    <source>
        <dbReference type="Proteomes" id="UP000254260"/>
    </source>
</evidence>
<proteinExistence type="predicted"/>
<dbReference type="EMBL" id="UGUU01000001">
    <property type="protein sequence ID" value="SUD39579.1"/>
    <property type="molecule type" value="Genomic_DNA"/>
</dbReference>
<reference evidence="1 2" key="1">
    <citation type="submission" date="2018-06" db="EMBL/GenBank/DDBJ databases">
        <authorList>
            <consortium name="Pathogen Informatics"/>
            <person name="Doyle S."/>
        </authorList>
    </citation>
    <scope>NUCLEOTIDE SEQUENCE [LARGE SCALE GENOMIC DNA]</scope>
    <source>
        <strain evidence="1 2">NCTC10899</strain>
    </source>
</reference>
<dbReference type="AlphaFoldDB" id="A0A379ITF1"/>
<gene>
    <name evidence="1" type="ORF">NCTC10899_02397</name>
</gene>
<name>A0A379ITF1_ECTME</name>
<accession>A0A379ITF1</accession>
<dbReference type="GeneID" id="74305954"/>
<dbReference type="RefSeq" id="WP_017362893.1">
    <property type="nucleotide sequence ID" value="NZ_CAXYQS010000005.1"/>
</dbReference>